<evidence type="ECO:0000313" key="13">
    <source>
        <dbReference type="EMBL" id="GAA4382592.1"/>
    </source>
</evidence>
<evidence type="ECO:0000256" key="4">
    <source>
        <dbReference type="ARBA" id="ARBA00022679"/>
    </source>
</evidence>
<dbReference type="Pfam" id="PF02767">
    <property type="entry name" value="DNA_pol3_beta_2"/>
    <property type="match status" value="1"/>
</dbReference>
<protein>
    <recommendedName>
        <fullName evidence="9">Beta sliding clamp</fullName>
    </recommendedName>
</protein>
<dbReference type="PIRSF" id="PIRSF000804">
    <property type="entry name" value="DNA_pol_III_b"/>
    <property type="match status" value="1"/>
</dbReference>
<evidence type="ECO:0000256" key="6">
    <source>
        <dbReference type="ARBA" id="ARBA00022705"/>
    </source>
</evidence>
<dbReference type="SUPFAM" id="SSF55979">
    <property type="entry name" value="DNA clamp"/>
    <property type="match status" value="3"/>
</dbReference>
<evidence type="ECO:0000256" key="1">
    <source>
        <dbReference type="ARBA" id="ARBA00004496"/>
    </source>
</evidence>
<evidence type="ECO:0000259" key="12">
    <source>
        <dbReference type="Pfam" id="PF02768"/>
    </source>
</evidence>
<keyword evidence="4 9" id="KW-0808">Transferase</keyword>
<gene>
    <name evidence="13" type="primary">dnaN</name>
    <name evidence="13" type="ORF">GCM10023167_01220</name>
</gene>
<dbReference type="PANTHER" id="PTHR30478:SF0">
    <property type="entry name" value="BETA SLIDING CLAMP"/>
    <property type="match status" value="1"/>
</dbReference>
<dbReference type="EMBL" id="BAABGL010000002">
    <property type="protein sequence ID" value="GAA4382592.1"/>
    <property type="molecule type" value="Genomic_DNA"/>
</dbReference>
<dbReference type="Pfam" id="PF02768">
    <property type="entry name" value="DNA_pol3_beta_3"/>
    <property type="match status" value="1"/>
</dbReference>
<evidence type="ECO:0000256" key="2">
    <source>
        <dbReference type="ARBA" id="ARBA00010752"/>
    </source>
</evidence>
<keyword evidence="7 9" id="KW-0239">DNA-directed DNA polymerase</keyword>
<reference evidence="14" key="1">
    <citation type="journal article" date="2019" name="Int. J. Syst. Evol. Microbiol.">
        <title>The Global Catalogue of Microorganisms (GCM) 10K type strain sequencing project: providing services to taxonomists for standard genome sequencing and annotation.</title>
        <authorList>
            <consortium name="The Broad Institute Genomics Platform"/>
            <consortium name="The Broad Institute Genome Sequencing Center for Infectious Disease"/>
            <person name="Wu L."/>
            <person name="Ma J."/>
        </authorList>
    </citation>
    <scope>NUCLEOTIDE SEQUENCE [LARGE SCALE GENOMIC DNA]</scope>
    <source>
        <strain evidence="14">JCM 17808</strain>
    </source>
</reference>
<evidence type="ECO:0000256" key="9">
    <source>
        <dbReference type="PIRNR" id="PIRNR000804"/>
    </source>
</evidence>
<evidence type="ECO:0000259" key="10">
    <source>
        <dbReference type="Pfam" id="PF00712"/>
    </source>
</evidence>
<organism evidence="13 14">
    <name type="scientific">Brevibacterium pityocampae</name>
    <dbReference type="NCBI Taxonomy" id="506594"/>
    <lineage>
        <taxon>Bacteria</taxon>
        <taxon>Bacillati</taxon>
        <taxon>Actinomycetota</taxon>
        <taxon>Actinomycetes</taxon>
        <taxon>Micrococcales</taxon>
        <taxon>Brevibacteriaceae</taxon>
        <taxon>Brevibacterium</taxon>
    </lineage>
</organism>
<dbReference type="InterPro" id="IPR046938">
    <property type="entry name" value="DNA_clamp_sf"/>
</dbReference>
<dbReference type="InterPro" id="IPR022637">
    <property type="entry name" value="DNA_polIII_beta_cen"/>
</dbReference>
<feature type="domain" description="DNA polymerase III beta sliding clamp N-terminal" evidence="10">
    <location>
        <begin position="10"/>
        <end position="127"/>
    </location>
</feature>
<comment type="function">
    <text evidence="9">Confers DNA tethering and processivity to DNA polymerases and other proteins. Acts as a clamp, forming a ring around DNA (a reaction catalyzed by the clamp-loading complex) which diffuses in an ATP-independent manner freely and bidirectionally along dsDNA. Initially characterized for its ability to contact the catalytic subunit of DNA polymerase III (Pol III), a complex, multichain enzyme responsible for most of the replicative synthesis in bacteria; Pol III exhibits 3'-5' exonuclease proofreading activity. The beta chain is required for initiation of replication as well as for processivity of DNA replication.</text>
</comment>
<evidence type="ECO:0000256" key="7">
    <source>
        <dbReference type="ARBA" id="ARBA00022932"/>
    </source>
</evidence>
<dbReference type="Gene3D" id="3.10.150.10">
    <property type="entry name" value="DNA Polymerase III, subunit A, domain 2"/>
    <property type="match status" value="3"/>
</dbReference>
<evidence type="ECO:0000256" key="3">
    <source>
        <dbReference type="ARBA" id="ARBA00022490"/>
    </source>
</evidence>
<dbReference type="Pfam" id="PF00712">
    <property type="entry name" value="DNA_pol3_beta"/>
    <property type="match status" value="1"/>
</dbReference>
<dbReference type="Proteomes" id="UP001500642">
    <property type="component" value="Unassembled WGS sequence"/>
</dbReference>
<keyword evidence="6 9" id="KW-0235">DNA replication</keyword>
<evidence type="ECO:0000256" key="5">
    <source>
        <dbReference type="ARBA" id="ARBA00022695"/>
    </source>
</evidence>
<sequence length="381" mass="40752">MNAESAGAVKFRVERDVLAEAVTWATKSLPQRPAVPVLTGILITADPAGSVQLSVFDYEVSSRVEIAAEVEAPGTLLVSGRLLADIAKALPNQPVTLERNGSKVDLTCGSSRFSLMTMPVDEYPALPTVPETSGVVSAGEFSHAVSQVSIATSRDETLPILTSVRVEIEGDTVTLLATDRYRLAVREFHWNPRTPDISATALVRGRTLADAAKAMGGDVEIALAESGGKDMLAFSSSGRITTSLLVEGDYPKVRSLFPKDVPIHAVLETAALREAVRRVSLVAERNTPIKFEFADGALTLRAGAGDDAQASESLPVEITGEDITTGFNPGFISEGLAAIDSPFVRFSMTEPKKPVVISGQQEIDGEYDSSYRYLLMPIIRF</sequence>
<feature type="domain" description="DNA polymerase III beta sliding clamp C-terminal" evidence="12">
    <location>
        <begin position="254"/>
        <end position="366"/>
    </location>
</feature>
<dbReference type="RefSeq" id="WP_295689085.1">
    <property type="nucleotide sequence ID" value="NZ_BAABGL010000002.1"/>
</dbReference>
<proteinExistence type="inferred from homology"/>
<dbReference type="NCBIfam" id="TIGR00663">
    <property type="entry name" value="dnan"/>
    <property type="match status" value="1"/>
</dbReference>
<dbReference type="InterPro" id="IPR001001">
    <property type="entry name" value="DNA_polIII_beta"/>
</dbReference>
<dbReference type="InterPro" id="IPR022634">
    <property type="entry name" value="DNA_polIII_beta_N"/>
</dbReference>
<comment type="subunit">
    <text evidence="9">Forms a ring-shaped head-to-tail homodimer around DNA.</text>
</comment>
<evidence type="ECO:0000256" key="8">
    <source>
        <dbReference type="ARBA" id="ARBA00023125"/>
    </source>
</evidence>
<feature type="domain" description="DNA polymerase III beta sliding clamp central" evidence="11">
    <location>
        <begin position="138"/>
        <end position="252"/>
    </location>
</feature>
<comment type="similarity">
    <text evidence="2 9">Belongs to the beta sliding clamp family.</text>
</comment>
<evidence type="ECO:0000259" key="11">
    <source>
        <dbReference type="Pfam" id="PF02767"/>
    </source>
</evidence>
<keyword evidence="3 9" id="KW-0963">Cytoplasm</keyword>
<comment type="caution">
    <text evidence="13">The sequence shown here is derived from an EMBL/GenBank/DDBJ whole genome shotgun (WGS) entry which is preliminary data.</text>
</comment>
<accession>A0ABP8J063</accession>
<dbReference type="CDD" id="cd00140">
    <property type="entry name" value="beta_clamp"/>
    <property type="match status" value="1"/>
</dbReference>
<dbReference type="SMART" id="SM00480">
    <property type="entry name" value="POL3Bc"/>
    <property type="match status" value="1"/>
</dbReference>
<evidence type="ECO:0000313" key="14">
    <source>
        <dbReference type="Proteomes" id="UP001500642"/>
    </source>
</evidence>
<name>A0ABP8J063_9MICO</name>
<comment type="subcellular location">
    <subcellularLocation>
        <location evidence="1 9">Cytoplasm</location>
    </subcellularLocation>
</comment>
<keyword evidence="14" id="KW-1185">Reference proteome</keyword>
<keyword evidence="5 9" id="KW-0548">Nucleotidyltransferase</keyword>
<dbReference type="PANTHER" id="PTHR30478">
    <property type="entry name" value="DNA POLYMERASE III SUBUNIT BETA"/>
    <property type="match status" value="1"/>
</dbReference>
<keyword evidence="8" id="KW-0238">DNA-binding</keyword>
<dbReference type="InterPro" id="IPR022635">
    <property type="entry name" value="DNA_polIII_beta_C"/>
</dbReference>